<sequence length="206" mass="22270">MQESYFLLMDPDWRPGPDERVPPPAAVMGAWPLGGDGSVEPFRGNPGYRPRDAGAAADPLDAVLRLLSRRRAEPEQLQVLLHEARLDVALDGEEQELVVPAPDGVDCVVVATSAAQRDLADVPRWRGADLMGLVTALPDGIDVLFNPGGPVPVRLTGDFLRETLMMGDEELAEAYDHLRSSAPGPVPVLPWVLGDGRSDRRGTVLR</sequence>
<dbReference type="EMBL" id="MEIA01000447">
    <property type="protein sequence ID" value="OJF10890.1"/>
    <property type="molecule type" value="Genomic_DNA"/>
</dbReference>
<protein>
    <recommendedName>
        <fullName evidence="4">Type III secretion system (T3SS) SseB-like protein</fullName>
    </recommendedName>
</protein>
<dbReference type="AlphaFoldDB" id="A0A1K0G0R1"/>
<evidence type="ECO:0008006" key="4">
    <source>
        <dbReference type="Google" id="ProtNLM"/>
    </source>
</evidence>
<feature type="compositionally biased region" description="Basic and acidic residues" evidence="1">
    <location>
        <begin position="11"/>
        <end position="21"/>
    </location>
</feature>
<feature type="region of interest" description="Disordered" evidence="1">
    <location>
        <begin position="11"/>
        <end position="39"/>
    </location>
</feature>
<gene>
    <name evidence="2" type="ORF">BG844_29560</name>
</gene>
<name>A0A1K0G0R1_9ACTN</name>
<dbReference type="RefSeq" id="WP_071808603.1">
    <property type="nucleotide sequence ID" value="NZ_MEIA01000447.1"/>
</dbReference>
<reference evidence="2 3" key="1">
    <citation type="submission" date="2016-09" db="EMBL/GenBank/DDBJ databases">
        <title>Couchioplanes caeruleus draft genome sequence.</title>
        <authorList>
            <person name="Sheehan J."/>
            <person name="Caffrey P."/>
        </authorList>
    </citation>
    <scope>NUCLEOTIDE SEQUENCE [LARGE SCALE GENOMIC DNA]</scope>
    <source>
        <strain evidence="2 3">DSM 43634</strain>
    </source>
</reference>
<dbReference type="Proteomes" id="UP000182486">
    <property type="component" value="Unassembled WGS sequence"/>
</dbReference>
<dbReference type="NCBIfam" id="NF033532">
    <property type="entry name" value="lone7para_assoc"/>
    <property type="match status" value="1"/>
</dbReference>
<accession>A0A1K0G0R1</accession>
<proteinExistence type="predicted"/>
<evidence type="ECO:0000313" key="2">
    <source>
        <dbReference type="EMBL" id="OJF10890.1"/>
    </source>
</evidence>
<organism evidence="2 3">
    <name type="scientific">Couchioplanes caeruleus subsp. caeruleus</name>
    <dbReference type="NCBI Taxonomy" id="56427"/>
    <lineage>
        <taxon>Bacteria</taxon>
        <taxon>Bacillati</taxon>
        <taxon>Actinomycetota</taxon>
        <taxon>Actinomycetes</taxon>
        <taxon>Micromonosporales</taxon>
        <taxon>Micromonosporaceae</taxon>
        <taxon>Couchioplanes</taxon>
    </lineage>
</organism>
<comment type="caution">
    <text evidence="2">The sequence shown here is derived from an EMBL/GenBank/DDBJ whole genome shotgun (WGS) entry which is preliminary data.</text>
</comment>
<keyword evidence="3" id="KW-1185">Reference proteome</keyword>
<evidence type="ECO:0000256" key="1">
    <source>
        <dbReference type="SAM" id="MobiDB-lite"/>
    </source>
</evidence>
<evidence type="ECO:0000313" key="3">
    <source>
        <dbReference type="Proteomes" id="UP000182486"/>
    </source>
</evidence>
<dbReference type="InterPro" id="IPR047659">
    <property type="entry name" value="T7SS_assoc"/>
</dbReference>